<sequence length="389" mass="42011">MTNIEALTQPGGPEHNAELTIEQQEVEGLSQGQIVRRRFVRHTGAMVSLAVFVLIVLLVFTSVGIVLPYPSFANGEFAIATIQIHGWWPYTWNEISPVVNNGNPTMTGLFSWGPHPFGQDEVGRDIFARVMRGTQQSLTVMVLYGGIAAVLGIVVGGIAGFFGGWVDNVLMRVTDLFLVIPVLVFAAVLGQFASQSPFLAAYGAVALGLLLGFVGWMSMARLVRGEFLALREREFVDAARVAGASSGRIIFRHILPNALGVVIVATTLIMATAIVLEASLSFIGFGIQAPDVSLGQIVNEYQGAFVTRPWLFWFPGVFVVAIALCINFIGDGLRDAFDPRQTQKPGGSIFVRMWRSLRGKHPEPVAEGVAGTTAIRTNDADGDEPKGRI</sequence>
<evidence type="ECO:0000256" key="5">
    <source>
        <dbReference type="ARBA" id="ARBA00022692"/>
    </source>
</evidence>
<dbReference type="InterPro" id="IPR050366">
    <property type="entry name" value="BP-dependent_transpt_permease"/>
</dbReference>
<dbReference type="InterPro" id="IPR035906">
    <property type="entry name" value="MetI-like_sf"/>
</dbReference>
<feature type="transmembrane region" description="Helical" evidence="12">
    <location>
        <begin position="310"/>
        <end position="330"/>
    </location>
</feature>
<evidence type="ECO:0000256" key="8">
    <source>
        <dbReference type="ARBA" id="ARBA00022989"/>
    </source>
</evidence>
<dbReference type="GO" id="GO:0015031">
    <property type="term" value="P:protein transport"/>
    <property type="evidence" value="ECO:0007669"/>
    <property type="project" value="UniProtKB-KW"/>
</dbReference>
<dbReference type="GO" id="GO:0015833">
    <property type="term" value="P:peptide transport"/>
    <property type="evidence" value="ECO:0007669"/>
    <property type="project" value="UniProtKB-KW"/>
</dbReference>
<evidence type="ECO:0000256" key="4">
    <source>
        <dbReference type="ARBA" id="ARBA00022519"/>
    </source>
</evidence>
<dbReference type="Proteomes" id="UP000467240">
    <property type="component" value="Unassembled WGS sequence"/>
</dbReference>
<accession>A0A7J5BPE3</accession>
<feature type="transmembrane region" description="Helical" evidence="12">
    <location>
        <begin position="173"/>
        <end position="193"/>
    </location>
</feature>
<dbReference type="PROSITE" id="PS50928">
    <property type="entry name" value="ABC_TM1"/>
    <property type="match status" value="1"/>
</dbReference>
<gene>
    <name evidence="14" type="ORF">F8O01_16630</name>
</gene>
<keyword evidence="5 12" id="KW-0812">Transmembrane</keyword>
<dbReference type="PANTHER" id="PTHR43386">
    <property type="entry name" value="OLIGOPEPTIDE TRANSPORT SYSTEM PERMEASE PROTEIN APPC"/>
    <property type="match status" value="1"/>
</dbReference>
<keyword evidence="7" id="KW-0653">Protein transport</keyword>
<evidence type="ECO:0000256" key="10">
    <source>
        <dbReference type="ARBA" id="ARBA00024202"/>
    </source>
</evidence>
<evidence type="ECO:0000313" key="15">
    <source>
        <dbReference type="Proteomes" id="UP000467240"/>
    </source>
</evidence>
<keyword evidence="6" id="KW-0571">Peptide transport</keyword>
<keyword evidence="4" id="KW-0997">Cell inner membrane</keyword>
<evidence type="ECO:0000256" key="9">
    <source>
        <dbReference type="ARBA" id="ARBA00023136"/>
    </source>
</evidence>
<keyword evidence="3" id="KW-1003">Cell membrane</keyword>
<evidence type="ECO:0000256" key="1">
    <source>
        <dbReference type="ARBA" id="ARBA00004429"/>
    </source>
</evidence>
<comment type="similarity">
    <text evidence="10">Belongs to the binding-protein-dependent transport system permease family. OppBC subfamily.</text>
</comment>
<comment type="subcellular location">
    <subcellularLocation>
        <location evidence="1">Cell inner membrane</location>
        <topology evidence="1">Multi-pass membrane protein</topology>
    </subcellularLocation>
    <subcellularLocation>
        <location evidence="12">Cell membrane</location>
        <topology evidence="12">Multi-pass membrane protein</topology>
    </subcellularLocation>
</comment>
<dbReference type="InterPro" id="IPR025966">
    <property type="entry name" value="OppC_N"/>
</dbReference>
<name>A0A7J5BPE3_9MICO</name>
<dbReference type="RefSeq" id="WP_158042033.1">
    <property type="nucleotide sequence ID" value="NZ_JACCFV010000001.1"/>
</dbReference>
<dbReference type="AlphaFoldDB" id="A0A7J5BPE3"/>
<keyword evidence="8 12" id="KW-1133">Transmembrane helix</keyword>
<dbReference type="OrthoDB" id="6637947at2"/>
<feature type="transmembrane region" description="Helical" evidence="12">
    <location>
        <begin position="254"/>
        <end position="276"/>
    </location>
</feature>
<feature type="transmembrane region" description="Helical" evidence="12">
    <location>
        <begin position="46"/>
        <end position="67"/>
    </location>
</feature>
<organism evidence="14 15">
    <name type="scientific">Pseudoclavibacter chungangensis</name>
    <dbReference type="NCBI Taxonomy" id="587635"/>
    <lineage>
        <taxon>Bacteria</taxon>
        <taxon>Bacillati</taxon>
        <taxon>Actinomycetota</taxon>
        <taxon>Actinomycetes</taxon>
        <taxon>Micrococcales</taxon>
        <taxon>Microbacteriaceae</taxon>
        <taxon>Pseudoclavibacter</taxon>
    </lineage>
</organism>
<proteinExistence type="inferred from homology"/>
<keyword evidence="9 12" id="KW-0472">Membrane</keyword>
<evidence type="ECO:0000256" key="11">
    <source>
        <dbReference type="ARBA" id="ARBA00072251"/>
    </source>
</evidence>
<keyword evidence="15" id="KW-1185">Reference proteome</keyword>
<evidence type="ECO:0000256" key="12">
    <source>
        <dbReference type="RuleBase" id="RU363032"/>
    </source>
</evidence>
<dbReference type="GO" id="GO:0005886">
    <property type="term" value="C:plasma membrane"/>
    <property type="evidence" value="ECO:0007669"/>
    <property type="project" value="UniProtKB-SubCell"/>
</dbReference>
<dbReference type="Gene3D" id="1.10.3720.10">
    <property type="entry name" value="MetI-like"/>
    <property type="match status" value="1"/>
</dbReference>
<comment type="caution">
    <text evidence="14">The sequence shown here is derived from an EMBL/GenBank/DDBJ whole genome shotgun (WGS) entry which is preliminary data.</text>
</comment>
<dbReference type="SUPFAM" id="SSF161098">
    <property type="entry name" value="MetI-like"/>
    <property type="match status" value="1"/>
</dbReference>
<dbReference type="Pfam" id="PF00528">
    <property type="entry name" value="BPD_transp_1"/>
    <property type="match status" value="1"/>
</dbReference>
<dbReference type="GO" id="GO:0055085">
    <property type="term" value="P:transmembrane transport"/>
    <property type="evidence" value="ECO:0007669"/>
    <property type="project" value="InterPro"/>
</dbReference>
<dbReference type="PANTHER" id="PTHR43386:SF2">
    <property type="entry name" value="OLIGOPEPTIDE TRANSPORT SYSTEM PERMEASE PROTEIN OPPC"/>
    <property type="match status" value="1"/>
</dbReference>
<dbReference type="EMBL" id="WBJZ01000030">
    <property type="protein sequence ID" value="KAB1652498.1"/>
    <property type="molecule type" value="Genomic_DNA"/>
</dbReference>
<dbReference type="CDD" id="cd06261">
    <property type="entry name" value="TM_PBP2"/>
    <property type="match status" value="1"/>
</dbReference>
<dbReference type="InterPro" id="IPR000515">
    <property type="entry name" value="MetI-like"/>
</dbReference>
<evidence type="ECO:0000256" key="2">
    <source>
        <dbReference type="ARBA" id="ARBA00022448"/>
    </source>
</evidence>
<evidence type="ECO:0000256" key="7">
    <source>
        <dbReference type="ARBA" id="ARBA00022927"/>
    </source>
</evidence>
<evidence type="ECO:0000259" key="13">
    <source>
        <dbReference type="PROSITE" id="PS50928"/>
    </source>
</evidence>
<protein>
    <recommendedName>
        <fullName evidence="11">Oligopeptide transport system permease protein OppC</fullName>
    </recommendedName>
</protein>
<feature type="transmembrane region" description="Helical" evidence="12">
    <location>
        <begin position="141"/>
        <end position="166"/>
    </location>
</feature>
<keyword evidence="2 12" id="KW-0813">Transport</keyword>
<dbReference type="Pfam" id="PF12911">
    <property type="entry name" value="OppC_N"/>
    <property type="match status" value="1"/>
</dbReference>
<evidence type="ECO:0000313" key="14">
    <source>
        <dbReference type="EMBL" id="KAB1652498.1"/>
    </source>
</evidence>
<evidence type="ECO:0000256" key="3">
    <source>
        <dbReference type="ARBA" id="ARBA00022475"/>
    </source>
</evidence>
<feature type="transmembrane region" description="Helical" evidence="12">
    <location>
        <begin position="199"/>
        <end position="223"/>
    </location>
</feature>
<reference evidence="14 15" key="1">
    <citation type="submission" date="2019-09" db="EMBL/GenBank/DDBJ databases">
        <title>Phylogeny of genus Pseudoclavibacter and closely related genus.</title>
        <authorList>
            <person name="Li Y."/>
        </authorList>
    </citation>
    <scope>NUCLEOTIDE SEQUENCE [LARGE SCALE GENOMIC DNA]</scope>
    <source>
        <strain evidence="14 15">DSM 23821</strain>
    </source>
</reference>
<evidence type="ECO:0000256" key="6">
    <source>
        <dbReference type="ARBA" id="ARBA00022856"/>
    </source>
</evidence>
<feature type="domain" description="ABC transmembrane type-1" evidence="13">
    <location>
        <begin position="138"/>
        <end position="330"/>
    </location>
</feature>